<accession>S8BUQ5</accession>
<keyword evidence="1" id="KW-1133">Transmembrane helix</keyword>
<proteinExistence type="predicted"/>
<dbReference type="PANTHER" id="PTHR33133">
    <property type="entry name" value="OS08G0107100 PROTEIN-RELATED"/>
    <property type="match status" value="1"/>
</dbReference>
<keyword evidence="1" id="KW-0472">Membrane</keyword>
<dbReference type="PANTHER" id="PTHR33133:SF7">
    <property type="entry name" value="F26K24.10 PROTEIN-RELATED"/>
    <property type="match status" value="1"/>
</dbReference>
<feature type="transmembrane region" description="Helical" evidence="1">
    <location>
        <begin position="233"/>
        <end position="255"/>
    </location>
</feature>
<dbReference type="Proteomes" id="UP000015453">
    <property type="component" value="Unassembled WGS sequence"/>
</dbReference>
<organism evidence="2 3">
    <name type="scientific">Genlisea aurea</name>
    <dbReference type="NCBI Taxonomy" id="192259"/>
    <lineage>
        <taxon>Eukaryota</taxon>
        <taxon>Viridiplantae</taxon>
        <taxon>Streptophyta</taxon>
        <taxon>Embryophyta</taxon>
        <taxon>Tracheophyta</taxon>
        <taxon>Spermatophyta</taxon>
        <taxon>Magnoliopsida</taxon>
        <taxon>eudicotyledons</taxon>
        <taxon>Gunneridae</taxon>
        <taxon>Pentapetalae</taxon>
        <taxon>asterids</taxon>
        <taxon>lamiids</taxon>
        <taxon>Lamiales</taxon>
        <taxon>Lentibulariaceae</taxon>
        <taxon>Genlisea</taxon>
    </lineage>
</organism>
<reference evidence="2 3" key="1">
    <citation type="journal article" date="2013" name="BMC Genomics">
        <title>The miniature genome of a carnivorous plant Genlisea aurea contains a low number of genes and short non-coding sequences.</title>
        <authorList>
            <person name="Leushkin E.V."/>
            <person name="Sutormin R.A."/>
            <person name="Nabieva E.R."/>
            <person name="Penin A.A."/>
            <person name="Kondrashov A.S."/>
            <person name="Logacheva M.D."/>
        </authorList>
    </citation>
    <scope>NUCLEOTIDE SEQUENCE [LARGE SCALE GENOMIC DNA]</scope>
</reference>
<feature type="transmembrane region" description="Helical" evidence="1">
    <location>
        <begin position="55"/>
        <end position="78"/>
    </location>
</feature>
<keyword evidence="3" id="KW-1185">Reference proteome</keyword>
<comment type="caution">
    <text evidence="2">The sequence shown here is derived from an EMBL/GenBank/DDBJ whole genome shotgun (WGS) entry which is preliminary data.</text>
</comment>
<sequence>MAAPSSSFCKLISETTGIIAACPFHFSALSALFLLPVSISAVLQHPFLFPEFDSGILHVIFVLIFSLSSSASIAYTTLHGYYGRPPALISALKAIPVSLLPLLATLLLILLIAGTVASLFAGSALVSYNVLLSAFGFEMDYDDGSFLAFAGFWVASLLAVIVRLSISWNLAMCVAAVEREWGFAALRRSCFLVKGVKKTVVLTVVLMTGFWGGVLGFWCSDLTGKRNSGGGRVWIVIQIGGFVALTMVGSVYAAATNTVLWIICSHQEFKLEVSDEEMAGDYLPPPEHHLPHPIITNH</sequence>
<keyword evidence="1" id="KW-0812">Transmembrane</keyword>
<evidence type="ECO:0000313" key="3">
    <source>
        <dbReference type="Proteomes" id="UP000015453"/>
    </source>
</evidence>
<evidence type="ECO:0000313" key="2">
    <source>
        <dbReference type="EMBL" id="EPS58310.1"/>
    </source>
</evidence>
<name>S8BUQ5_9LAMI</name>
<protein>
    <submittedName>
        <fullName evidence="2">Uncharacterized protein</fullName>
    </submittedName>
</protein>
<gene>
    <name evidence="2" type="ORF">M569_16506</name>
</gene>
<feature type="transmembrane region" description="Helical" evidence="1">
    <location>
        <begin position="146"/>
        <end position="178"/>
    </location>
</feature>
<dbReference type="AlphaFoldDB" id="S8BUQ5"/>
<dbReference type="EMBL" id="AUSU01009346">
    <property type="protein sequence ID" value="EPS58310.1"/>
    <property type="molecule type" value="Genomic_DNA"/>
</dbReference>
<feature type="transmembrane region" description="Helical" evidence="1">
    <location>
        <begin position="199"/>
        <end position="218"/>
    </location>
</feature>
<feature type="transmembrane region" description="Helical" evidence="1">
    <location>
        <begin position="21"/>
        <end position="43"/>
    </location>
</feature>
<evidence type="ECO:0000256" key="1">
    <source>
        <dbReference type="SAM" id="Phobius"/>
    </source>
</evidence>
<feature type="transmembrane region" description="Helical" evidence="1">
    <location>
        <begin position="99"/>
        <end position="126"/>
    </location>
</feature>